<feature type="transmembrane region" description="Helical" evidence="1">
    <location>
        <begin position="33"/>
        <end position="49"/>
    </location>
</feature>
<evidence type="ECO:0000313" key="2">
    <source>
        <dbReference type="EMBL" id="SEM44210.1"/>
    </source>
</evidence>
<feature type="transmembrane region" description="Helical" evidence="1">
    <location>
        <begin position="91"/>
        <end position="111"/>
    </location>
</feature>
<feature type="transmembrane region" description="Helical" evidence="1">
    <location>
        <begin position="61"/>
        <end position="79"/>
    </location>
</feature>
<dbReference type="EMBL" id="FOAN01000011">
    <property type="protein sequence ID" value="SEM44210.1"/>
    <property type="molecule type" value="Genomic_DNA"/>
</dbReference>
<keyword evidence="3" id="KW-1185">Reference proteome</keyword>
<keyword evidence="1" id="KW-0472">Membrane</keyword>
<feature type="transmembrane region" description="Helical" evidence="1">
    <location>
        <begin position="154"/>
        <end position="175"/>
    </location>
</feature>
<reference evidence="3" key="1">
    <citation type="submission" date="2016-10" db="EMBL/GenBank/DDBJ databases">
        <authorList>
            <person name="Varghese N."/>
            <person name="Submissions S."/>
        </authorList>
    </citation>
    <scope>NUCLEOTIDE SEQUENCE [LARGE SCALE GENOMIC DNA]</scope>
    <source>
        <strain evidence="3">LMG 26383,CCUG 61248,R- 45681</strain>
    </source>
</reference>
<gene>
    <name evidence="2" type="ORF">SAMN04515666_111158</name>
</gene>
<proteinExistence type="predicted"/>
<feature type="transmembrane region" description="Helical" evidence="1">
    <location>
        <begin position="195"/>
        <end position="217"/>
    </location>
</feature>
<name>A0A1H7YDK7_9HYPH</name>
<keyword evidence="1" id="KW-1133">Transmembrane helix</keyword>
<sequence length="233" mass="24869">MMLDAVWTVLLVACWPVAVVLIVSGLPERRHRGIAVAGLLAIWFAMTAATRVPGIAALPDGALGILLPVLIGSVMLAATRAGRAIVAELSLAPLVALHVARFAGGGFLLLHEAGRLSNPFAAYAGWGDILAAGLAIPTAVFAARRLRGWLPLTLIWNIVGFADFCSAIFLATTSQPGSPLRLFHEPPGTAVIMDLPWRFIPGFYVPVLLLIHVAIFLHLRHVLRSRRSAESSQ</sequence>
<protein>
    <submittedName>
        <fullName evidence="2">Uncharacterized protein</fullName>
    </submittedName>
</protein>
<dbReference type="Proteomes" id="UP000199664">
    <property type="component" value="Unassembled WGS sequence"/>
</dbReference>
<feature type="transmembrane region" description="Helical" evidence="1">
    <location>
        <begin position="6"/>
        <end position="26"/>
    </location>
</feature>
<organism evidence="2 3">
    <name type="scientific">Bosea lupini</name>
    <dbReference type="NCBI Taxonomy" id="1036779"/>
    <lineage>
        <taxon>Bacteria</taxon>
        <taxon>Pseudomonadati</taxon>
        <taxon>Pseudomonadota</taxon>
        <taxon>Alphaproteobacteria</taxon>
        <taxon>Hyphomicrobiales</taxon>
        <taxon>Boseaceae</taxon>
        <taxon>Bosea</taxon>
    </lineage>
</organism>
<evidence type="ECO:0000256" key="1">
    <source>
        <dbReference type="SAM" id="Phobius"/>
    </source>
</evidence>
<feature type="transmembrane region" description="Helical" evidence="1">
    <location>
        <begin position="123"/>
        <end position="142"/>
    </location>
</feature>
<dbReference type="STRING" id="1036779.SAMN04515666_111158"/>
<accession>A0A1H7YDK7</accession>
<dbReference type="AlphaFoldDB" id="A0A1H7YDK7"/>
<evidence type="ECO:0000313" key="3">
    <source>
        <dbReference type="Proteomes" id="UP000199664"/>
    </source>
</evidence>
<keyword evidence="1" id="KW-0812">Transmembrane</keyword>